<dbReference type="EMBL" id="FOQT01000003">
    <property type="protein sequence ID" value="SFI29882.1"/>
    <property type="molecule type" value="Genomic_DNA"/>
</dbReference>
<evidence type="ECO:0000313" key="3">
    <source>
        <dbReference type="Proteomes" id="UP000198931"/>
    </source>
</evidence>
<organism evidence="2 3">
    <name type="scientific">Halpernia frigidisoli</name>
    <dbReference type="NCBI Taxonomy" id="1125876"/>
    <lineage>
        <taxon>Bacteria</taxon>
        <taxon>Pseudomonadati</taxon>
        <taxon>Bacteroidota</taxon>
        <taxon>Flavobacteriia</taxon>
        <taxon>Flavobacteriales</taxon>
        <taxon>Weeksellaceae</taxon>
        <taxon>Chryseobacterium group</taxon>
        <taxon>Halpernia</taxon>
    </lineage>
</organism>
<accession>A0A1I3H2U9</accession>
<sequence>MENLDIEKLSRKMPYKLPENTFETVQKNVLEKTLVKKEAPIFNLKWFYAAAAVILLIVGFNFFINSNNNVDSDNGSQLAKSTVVDQNSRNLTAASENQSLVQNMASDTNQSVETSDDLTSRKISHLNVKAESQNVATATIVKQNKNSIPTEDKVDDVLDEFSSSEIASLSNNTEQDVYLDLYN</sequence>
<feature type="transmembrane region" description="Helical" evidence="1">
    <location>
        <begin position="46"/>
        <end position="64"/>
    </location>
</feature>
<protein>
    <submittedName>
        <fullName evidence="2">Uncharacterized protein</fullName>
    </submittedName>
</protein>
<name>A0A1I3H2U9_9FLAO</name>
<evidence type="ECO:0000313" key="2">
    <source>
        <dbReference type="EMBL" id="SFI29882.1"/>
    </source>
</evidence>
<evidence type="ECO:0000256" key="1">
    <source>
        <dbReference type="SAM" id="Phobius"/>
    </source>
</evidence>
<dbReference type="STRING" id="1125876.SAMN05443292_2153"/>
<dbReference type="Proteomes" id="UP000198931">
    <property type="component" value="Unassembled WGS sequence"/>
</dbReference>
<keyword evidence="1" id="KW-1133">Transmembrane helix</keyword>
<dbReference type="OrthoDB" id="1273588at2"/>
<dbReference type="RefSeq" id="WP_090080403.1">
    <property type="nucleotide sequence ID" value="NZ_FOQT01000003.1"/>
</dbReference>
<keyword evidence="3" id="KW-1185">Reference proteome</keyword>
<keyword evidence="1" id="KW-0472">Membrane</keyword>
<proteinExistence type="predicted"/>
<keyword evidence="1" id="KW-0812">Transmembrane</keyword>
<reference evidence="2 3" key="1">
    <citation type="submission" date="2016-10" db="EMBL/GenBank/DDBJ databases">
        <authorList>
            <person name="de Groot N.N."/>
        </authorList>
    </citation>
    <scope>NUCLEOTIDE SEQUENCE [LARGE SCALE GENOMIC DNA]</scope>
    <source>
        <strain evidence="2 3">DSM 26000</strain>
    </source>
</reference>
<gene>
    <name evidence="2" type="ORF">SAMN05443292_2153</name>
</gene>
<dbReference type="AlphaFoldDB" id="A0A1I3H2U9"/>